<dbReference type="CDD" id="cd11660">
    <property type="entry name" value="SANT_TRF"/>
    <property type="match status" value="1"/>
</dbReference>
<proteinExistence type="predicted"/>
<dbReference type="EMBL" id="JBFOLK010000008">
    <property type="protein sequence ID" value="KAL2493252.1"/>
    <property type="molecule type" value="Genomic_DNA"/>
</dbReference>
<keyword evidence="4" id="KW-0805">Transcription regulation</keyword>
<dbReference type="SUPFAM" id="SSF46785">
    <property type="entry name" value="Winged helix' DNA-binding domain"/>
    <property type="match status" value="1"/>
</dbReference>
<dbReference type="InterPro" id="IPR001005">
    <property type="entry name" value="SANT/Myb"/>
</dbReference>
<evidence type="ECO:0000256" key="4">
    <source>
        <dbReference type="ARBA" id="ARBA00023015"/>
    </source>
</evidence>
<sequence length="264" mass="29285">MGNAKLKWTPEEEETFKAGVAKHGTGHWKDILTDPEFAPRLANRSNVQLKDKWRNMCTKDPILNEIILAAVSTPKAQNVASSSLIPVDDAVDDPSESPQDVRNAPTYNTMIFEAISSIKDHNGSNSGAIKGFIEKNYKVPQNFRKILSSKLRRLVLQGKLDKVQDCYKIKDAAMDTKTPTLKQREVRPSPLQNSPSIISEETVEDAARIAALKIAEAQNKSLVAAEAVEECERISEMAEDANSVVLLFEELFEQCPMGETFLLA</sequence>
<dbReference type="SUPFAM" id="SSF46689">
    <property type="entry name" value="Homeodomain-like"/>
    <property type="match status" value="1"/>
</dbReference>
<evidence type="ECO:0000256" key="1">
    <source>
        <dbReference type="ARBA" id="ARBA00004286"/>
    </source>
</evidence>
<dbReference type="CDD" id="cd00073">
    <property type="entry name" value="H15"/>
    <property type="match status" value="1"/>
</dbReference>
<dbReference type="PANTHER" id="PTHR46267:SF3">
    <property type="entry name" value="TELOMERE REPEAT-BINDING FACTOR 4-RELATED"/>
    <property type="match status" value="1"/>
</dbReference>
<dbReference type="InterPro" id="IPR005818">
    <property type="entry name" value="Histone_H1/H5_H15"/>
</dbReference>
<dbReference type="Gene3D" id="1.10.10.10">
    <property type="entry name" value="Winged helix-like DNA-binding domain superfamily/Winged helix DNA-binding domain"/>
    <property type="match status" value="1"/>
</dbReference>
<evidence type="ECO:0000256" key="9">
    <source>
        <dbReference type="ARBA" id="ARBA00032813"/>
    </source>
</evidence>
<dbReference type="GO" id="GO:0003690">
    <property type="term" value="F:double-stranded DNA binding"/>
    <property type="evidence" value="ECO:0007669"/>
    <property type="project" value="UniProtKB-ARBA"/>
</dbReference>
<keyword evidence="5" id="KW-0175">Coiled coil</keyword>
<dbReference type="SMART" id="SM00717">
    <property type="entry name" value="SANT"/>
    <property type="match status" value="1"/>
</dbReference>
<comment type="caution">
    <text evidence="13">The sequence shown here is derived from an EMBL/GenBank/DDBJ whole genome shotgun (WGS) entry which is preliminary data.</text>
</comment>
<dbReference type="Proteomes" id="UP001604336">
    <property type="component" value="Unassembled WGS sequence"/>
</dbReference>
<dbReference type="InterPro" id="IPR017930">
    <property type="entry name" value="Myb_dom"/>
</dbReference>
<keyword evidence="6" id="KW-0238">DNA-binding</keyword>
<dbReference type="Pfam" id="PF00249">
    <property type="entry name" value="Myb_DNA-binding"/>
    <property type="match status" value="1"/>
</dbReference>
<dbReference type="FunFam" id="1.10.10.60:FF:000168">
    <property type="entry name" value="Telomere repeat-binding factor 1"/>
    <property type="match status" value="1"/>
</dbReference>
<gene>
    <name evidence="13" type="ORF">Adt_28880</name>
</gene>
<keyword evidence="3" id="KW-0158">Chromosome</keyword>
<dbReference type="Gene3D" id="1.10.10.60">
    <property type="entry name" value="Homeodomain-like"/>
    <property type="match status" value="1"/>
</dbReference>
<accession>A0ABD1S045</accession>
<dbReference type="InterPro" id="IPR044597">
    <property type="entry name" value="SMH1-6"/>
</dbReference>
<dbReference type="PROSITE" id="PS50090">
    <property type="entry name" value="MYB_LIKE"/>
    <property type="match status" value="1"/>
</dbReference>
<keyword evidence="8" id="KW-0539">Nucleus</keyword>
<evidence type="ECO:0000256" key="2">
    <source>
        <dbReference type="ARBA" id="ARBA00004604"/>
    </source>
</evidence>
<keyword evidence="14" id="KW-1185">Reference proteome</keyword>
<organism evidence="13 14">
    <name type="scientific">Abeliophyllum distichum</name>
    <dbReference type="NCBI Taxonomy" id="126358"/>
    <lineage>
        <taxon>Eukaryota</taxon>
        <taxon>Viridiplantae</taxon>
        <taxon>Streptophyta</taxon>
        <taxon>Embryophyta</taxon>
        <taxon>Tracheophyta</taxon>
        <taxon>Spermatophyta</taxon>
        <taxon>Magnoliopsida</taxon>
        <taxon>eudicotyledons</taxon>
        <taxon>Gunneridae</taxon>
        <taxon>Pentapetalae</taxon>
        <taxon>asterids</taxon>
        <taxon>lamiids</taxon>
        <taxon>Lamiales</taxon>
        <taxon>Oleaceae</taxon>
        <taxon>Forsythieae</taxon>
        <taxon>Abeliophyllum</taxon>
    </lineage>
</organism>
<dbReference type="GO" id="GO:0005730">
    <property type="term" value="C:nucleolus"/>
    <property type="evidence" value="ECO:0007669"/>
    <property type="project" value="UniProtKB-SubCell"/>
</dbReference>
<evidence type="ECO:0000313" key="13">
    <source>
        <dbReference type="EMBL" id="KAL2493252.1"/>
    </source>
</evidence>
<dbReference type="InterPro" id="IPR036388">
    <property type="entry name" value="WH-like_DNA-bd_sf"/>
</dbReference>
<evidence type="ECO:0000256" key="8">
    <source>
        <dbReference type="ARBA" id="ARBA00023242"/>
    </source>
</evidence>
<evidence type="ECO:0000259" key="12">
    <source>
        <dbReference type="PROSITE" id="PS51504"/>
    </source>
</evidence>
<dbReference type="PROSITE" id="PS51504">
    <property type="entry name" value="H15"/>
    <property type="match status" value="1"/>
</dbReference>
<protein>
    <recommendedName>
        <fullName evidence="9">MYB transcription factor</fullName>
    </recommendedName>
</protein>
<dbReference type="AlphaFoldDB" id="A0ABD1S045"/>
<dbReference type="PROSITE" id="PS51294">
    <property type="entry name" value="HTH_MYB"/>
    <property type="match status" value="1"/>
</dbReference>
<name>A0ABD1S045_9LAMI</name>
<evidence type="ECO:0000256" key="6">
    <source>
        <dbReference type="ARBA" id="ARBA00023125"/>
    </source>
</evidence>
<evidence type="ECO:0000256" key="5">
    <source>
        <dbReference type="ARBA" id="ARBA00023054"/>
    </source>
</evidence>
<evidence type="ECO:0000259" key="11">
    <source>
        <dbReference type="PROSITE" id="PS51294"/>
    </source>
</evidence>
<comment type="subcellular location">
    <subcellularLocation>
        <location evidence="1">Chromosome</location>
    </subcellularLocation>
    <subcellularLocation>
        <location evidence="2">Nucleus</location>
        <location evidence="2">Nucleolus</location>
    </subcellularLocation>
</comment>
<dbReference type="InterPro" id="IPR036390">
    <property type="entry name" value="WH_DNA-bd_sf"/>
</dbReference>
<evidence type="ECO:0000256" key="7">
    <source>
        <dbReference type="ARBA" id="ARBA00023163"/>
    </source>
</evidence>
<evidence type="ECO:0000256" key="3">
    <source>
        <dbReference type="ARBA" id="ARBA00022454"/>
    </source>
</evidence>
<feature type="domain" description="HTH myb-type" evidence="11">
    <location>
        <begin position="1"/>
        <end position="61"/>
    </location>
</feature>
<reference evidence="14" key="1">
    <citation type="submission" date="2024-07" db="EMBL/GenBank/DDBJ databases">
        <title>Two chromosome-level genome assemblies of Korean endemic species Abeliophyllum distichum and Forsythia ovata (Oleaceae).</title>
        <authorList>
            <person name="Jang H."/>
        </authorList>
    </citation>
    <scope>NUCLEOTIDE SEQUENCE [LARGE SCALE GENOMIC DNA]</scope>
</reference>
<dbReference type="Pfam" id="PF00538">
    <property type="entry name" value="Linker_histone"/>
    <property type="match status" value="1"/>
</dbReference>
<dbReference type="GO" id="GO:0043565">
    <property type="term" value="F:sequence-specific DNA binding"/>
    <property type="evidence" value="ECO:0007669"/>
    <property type="project" value="UniProtKB-ARBA"/>
</dbReference>
<feature type="domain" description="H15" evidence="12">
    <location>
        <begin position="103"/>
        <end position="171"/>
    </location>
</feature>
<evidence type="ECO:0000259" key="10">
    <source>
        <dbReference type="PROSITE" id="PS50090"/>
    </source>
</evidence>
<keyword evidence="7" id="KW-0804">Transcription</keyword>
<dbReference type="PANTHER" id="PTHR46267">
    <property type="entry name" value="SINGLE MYB HISTONE 4"/>
    <property type="match status" value="1"/>
</dbReference>
<dbReference type="SMART" id="SM00526">
    <property type="entry name" value="H15"/>
    <property type="match status" value="1"/>
</dbReference>
<evidence type="ECO:0000313" key="14">
    <source>
        <dbReference type="Proteomes" id="UP001604336"/>
    </source>
</evidence>
<dbReference type="InterPro" id="IPR009057">
    <property type="entry name" value="Homeodomain-like_sf"/>
</dbReference>
<feature type="domain" description="Myb-like" evidence="10">
    <location>
        <begin position="1"/>
        <end position="57"/>
    </location>
</feature>
<dbReference type="GO" id="GO:0005694">
    <property type="term" value="C:chromosome"/>
    <property type="evidence" value="ECO:0007669"/>
    <property type="project" value="UniProtKB-SubCell"/>
</dbReference>